<dbReference type="PANTHER" id="PTHR30543">
    <property type="entry name" value="CHROMATE REDUCTASE"/>
    <property type="match status" value="1"/>
</dbReference>
<evidence type="ECO:0000313" key="3">
    <source>
        <dbReference type="Proteomes" id="UP000322244"/>
    </source>
</evidence>
<evidence type="ECO:0000259" key="1">
    <source>
        <dbReference type="Pfam" id="PF03358"/>
    </source>
</evidence>
<dbReference type="OrthoDB" id="9812295at2"/>
<dbReference type="GO" id="GO:0010181">
    <property type="term" value="F:FMN binding"/>
    <property type="evidence" value="ECO:0007669"/>
    <property type="project" value="TreeGrafter"/>
</dbReference>
<gene>
    <name evidence="2" type="ORF">FOY51_08645</name>
</gene>
<dbReference type="EMBL" id="VLNY01000003">
    <property type="protein sequence ID" value="KAA0023462.1"/>
    <property type="molecule type" value="Genomic_DNA"/>
</dbReference>
<dbReference type="GO" id="GO:0016491">
    <property type="term" value="F:oxidoreductase activity"/>
    <property type="evidence" value="ECO:0007669"/>
    <property type="project" value="InterPro"/>
</dbReference>
<dbReference type="InterPro" id="IPR050712">
    <property type="entry name" value="NAD(P)H-dep_reductase"/>
</dbReference>
<dbReference type="RefSeq" id="WP_149429807.1">
    <property type="nucleotide sequence ID" value="NZ_VLNY01000003.1"/>
</dbReference>
<dbReference type="SUPFAM" id="SSF52218">
    <property type="entry name" value="Flavoproteins"/>
    <property type="match status" value="1"/>
</dbReference>
<dbReference type="Proteomes" id="UP000322244">
    <property type="component" value="Unassembled WGS sequence"/>
</dbReference>
<dbReference type="Pfam" id="PF03358">
    <property type="entry name" value="FMN_red"/>
    <property type="match status" value="1"/>
</dbReference>
<name>A0A5A7SE31_9NOCA</name>
<accession>A0A5A7SE31</accession>
<protein>
    <submittedName>
        <fullName evidence="2">NAD(P)H-dependent oxidoreductase</fullName>
    </submittedName>
</protein>
<comment type="caution">
    <text evidence="2">The sequence shown here is derived from an EMBL/GenBank/DDBJ whole genome shotgun (WGS) entry which is preliminary data.</text>
</comment>
<sequence length="207" mass="22251">MIRIAVITGSTRPERRATMVSDWVAATAAQHAAVRDGTVELESVDLAAYDLPLLDESAPAKVAPNNGGYANAHTRVWAEAIASYDGFVFVTPEYNHSFPAALKNAIDYLYDEWNDKAAGFVSYGIQGGTRAVEHLRPVLSEVEVATVRTQVALTMSTDFQLADPLESGTLTPGSHQVPTLHAMLDELIAWSTALAALRSGRLEAALL</sequence>
<organism evidence="2 3">
    <name type="scientific">Antrihabitans cavernicola</name>
    <dbReference type="NCBI Taxonomy" id="2495913"/>
    <lineage>
        <taxon>Bacteria</taxon>
        <taxon>Bacillati</taxon>
        <taxon>Actinomycetota</taxon>
        <taxon>Actinomycetes</taxon>
        <taxon>Mycobacteriales</taxon>
        <taxon>Nocardiaceae</taxon>
        <taxon>Antrihabitans</taxon>
    </lineage>
</organism>
<dbReference type="GO" id="GO:0005829">
    <property type="term" value="C:cytosol"/>
    <property type="evidence" value="ECO:0007669"/>
    <property type="project" value="TreeGrafter"/>
</dbReference>
<evidence type="ECO:0000313" key="2">
    <source>
        <dbReference type="EMBL" id="KAA0023462.1"/>
    </source>
</evidence>
<dbReference type="PANTHER" id="PTHR30543:SF21">
    <property type="entry name" value="NAD(P)H-DEPENDENT FMN REDUCTASE LOT6"/>
    <property type="match status" value="1"/>
</dbReference>
<dbReference type="Gene3D" id="3.40.50.360">
    <property type="match status" value="1"/>
</dbReference>
<keyword evidence="3" id="KW-1185">Reference proteome</keyword>
<reference evidence="2 3" key="1">
    <citation type="submission" date="2019-07" db="EMBL/GenBank/DDBJ databases">
        <title>Rhodococcus cavernicolus sp. nov., isolated from a cave.</title>
        <authorList>
            <person name="Lee S.D."/>
        </authorList>
    </citation>
    <scope>NUCLEOTIDE SEQUENCE [LARGE SCALE GENOMIC DNA]</scope>
    <source>
        <strain evidence="2 3">C1-24</strain>
    </source>
</reference>
<dbReference type="InterPro" id="IPR005025">
    <property type="entry name" value="FMN_Rdtase-like_dom"/>
</dbReference>
<dbReference type="InterPro" id="IPR029039">
    <property type="entry name" value="Flavoprotein-like_sf"/>
</dbReference>
<feature type="domain" description="NADPH-dependent FMN reductase-like" evidence="1">
    <location>
        <begin position="3"/>
        <end position="156"/>
    </location>
</feature>
<proteinExistence type="predicted"/>
<dbReference type="AlphaFoldDB" id="A0A5A7SE31"/>